<organism evidence="1 2">
    <name type="scientific">Xylophilus ampelinus</name>
    <dbReference type="NCBI Taxonomy" id="54067"/>
    <lineage>
        <taxon>Bacteria</taxon>
        <taxon>Pseudomonadati</taxon>
        <taxon>Pseudomonadota</taxon>
        <taxon>Betaproteobacteria</taxon>
        <taxon>Burkholderiales</taxon>
        <taxon>Xylophilus</taxon>
    </lineage>
</organism>
<dbReference type="RefSeq" id="WP_110465875.1">
    <property type="nucleotide sequence ID" value="NZ_JAMOFZ010000013.1"/>
</dbReference>
<dbReference type="Proteomes" id="UP000247540">
    <property type="component" value="Unassembled WGS sequence"/>
</dbReference>
<sequence>MFTLIARLFSSSAHAAREMAPPAGIANRLLESAEARAGQDPHHAHELRQAARAYLSVIR</sequence>
<dbReference type="AlphaFoldDB" id="A0A318SGJ5"/>
<name>A0A318SGJ5_9BURK</name>
<gene>
    <name evidence="1" type="ORF">DFQ15_11386</name>
</gene>
<keyword evidence="2" id="KW-1185">Reference proteome</keyword>
<accession>A0A318SGJ5</accession>
<dbReference type="EMBL" id="QJTC01000013">
    <property type="protein sequence ID" value="PYE76398.1"/>
    <property type="molecule type" value="Genomic_DNA"/>
</dbReference>
<dbReference type="OrthoDB" id="8858056at2"/>
<proteinExistence type="predicted"/>
<comment type="caution">
    <text evidence="1">The sequence shown here is derived from an EMBL/GenBank/DDBJ whole genome shotgun (WGS) entry which is preliminary data.</text>
</comment>
<evidence type="ECO:0000313" key="1">
    <source>
        <dbReference type="EMBL" id="PYE76398.1"/>
    </source>
</evidence>
<reference evidence="1 2" key="1">
    <citation type="submission" date="2018-06" db="EMBL/GenBank/DDBJ databases">
        <title>Genomic Encyclopedia of Type Strains, Phase III (KMG-III): the genomes of soil and plant-associated and newly described type strains.</title>
        <authorList>
            <person name="Whitman W."/>
        </authorList>
    </citation>
    <scope>NUCLEOTIDE SEQUENCE [LARGE SCALE GENOMIC DNA]</scope>
    <source>
        <strain evidence="1 2">CECT 7646</strain>
    </source>
</reference>
<evidence type="ECO:0000313" key="2">
    <source>
        <dbReference type="Proteomes" id="UP000247540"/>
    </source>
</evidence>
<protein>
    <submittedName>
        <fullName evidence="1">Uncharacterized protein</fullName>
    </submittedName>
</protein>